<proteinExistence type="inferred from homology"/>
<dbReference type="AlphaFoldDB" id="A0A7R9D0J6"/>
<dbReference type="InterPro" id="IPR045322">
    <property type="entry name" value="HECTD1/TRIP12-like"/>
</dbReference>
<dbReference type="EMBL" id="OD002652">
    <property type="protein sequence ID" value="CAD7405780.1"/>
    <property type="molecule type" value="Genomic_DNA"/>
</dbReference>
<organism evidence="3">
    <name type="scientific">Timema poppense</name>
    <name type="common">Walking stick</name>
    <dbReference type="NCBI Taxonomy" id="170557"/>
    <lineage>
        <taxon>Eukaryota</taxon>
        <taxon>Metazoa</taxon>
        <taxon>Ecdysozoa</taxon>
        <taxon>Arthropoda</taxon>
        <taxon>Hexapoda</taxon>
        <taxon>Insecta</taxon>
        <taxon>Pterygota</taxon>
        <taxon>Neoptera</taxon>
        <taxon>Polyneoptera</taxon>
        <taxon>Phasmatodea</taxon>
        <taxon>Timematodea</taxon>
        <taxon>Timematoidea</taxon>
        <taxon>Timematidae</taxon>
        <taxon>Timema</taxon>
    </lineage>
</organism>
<reference evidence="3" key="1">
    <citation type="submission" date="2020-11" db="EMBL/GenBank/DDBJ databases">
        <authorList>
            <person name="Tran Van P."/>
        </authorList>
    </citation>
    <scope>NUCLEOTIDE SEQUENCE</scope>
</reference>
<dbReference type="GO" id="GO:0061630">
    <property type="term" value="F:ubiquitin protein ligase activity"/>
    <property type="evidence" value="ECO:0007669"/>
    <property type="project" value="UniProtKB-UniRule"/>
</dbReference>
<dbReference type="EC" id="2.3.2.26" evidence="2"/>
<dbReference type="GO" id="GO:0043161">
    <property type="term" value="P:proteasome-mediated ubiquitin-dependent protein catabolic process"/>
    <property type="evidence" value="ECO:0007669"/>
    <property type="project" value="TreeGrafter"/>
</dbReference>
<comment type="catalytic activity">
    <reaction evidence="2">
        <text>S-ubiquitinyl-[E2 ubiquitin-conjugating enzyme]-L-cysteine + [acceptor protein]-L-lysine = [E2 ubiquitin-conjugating enzyme]-L-cysteine + N(6)-ubiquitinyl-[acceptor protein]-L-lysine.</text>
        <dbReference type="EC" id="2.3.2.26"/>
    </reaction>
</comment>
<evidence type="ECO:0000256" key="2">
    <source>
        <dbReference type="RuleBase" id="RU369009"/>
    </source>
</evidence>
<evidence type="ECO:0000313" key="3">
    <source>
        <dbReference type="EMBL" id="CAD7405780.1"/>
    </source>
</evidence>
<dbReference type="UniPathway" id="UPA00143"/>
<sequence length="103" mass="11987">MQPPKLVALCDKPTLAYRSIVWLQTQRDVTLERQRAPGLSPRREDPHEFRVGRLKHERVKVPRGENLLDWALQVMRIHADRKSILEVGTTTTITLSLFFLRGM</sequence>
<accession>A0A7R9D0J6</accession>
<dbReference type="PANTHER" id="PTHR45670">
    <property type="entry name" value="E3 UBIQUITIN-PROTEIN LIGASE TRIP12"/>
    <property type="match status" value="1"/>
</dbReference>
<protein>
    <recommendedName>
        <fullName evidence="2">E3 ubiquitin-protein ligase</fullName>
        <ecNumber evidence="2">2.3.2.26</ecNumber>
    </recommendedName>
</protein>
<comment type="function">
    <text evidence="2">E3 ubiquitin-protein ligase which accepts ubiquitin from an E2 ubiquitin-conjugating enzyme in the form of a thioester and then directly transfers the ubiquitin to targeted substrates.</text>
</comment>
<dbReference type="PANTHER" id="PTHR45670:SF1">
    <property type="entry name" value="E3 UBIQUITIN-PROTEIN LIGASE HECTD1"/>
    <property type="match status" value="1"/>
</dbReference>
<comment type="similarity">
    <text evidence="2">Belongs to the UPL family. K-HECT subfamily.</text>
</comment>
<keyword evidence="1 2" id="KW-0808">Transferase</keyword>
<dbReference type="GO" id="GO:0016607">
    <property type="term" value="C:nuclear speck"/>
    <property type="evidence" value="ECO:0007669"/>
    <property type="project" value="TreeGrafter"/>
</dbReference>
<comment type="pathway">
    <text evidence="2">Protein modification; protein ubiquitination.</text>
</comment>
<name>A0A7R9D0J6_TIMPO</name>
<keyword evidence="2" id="KW-0833">Ubl conjugation pathway</keyword>
<evidence type="ECO:0000256" key="1">
    <source>
        <dbReference type="ARBA" id="ARBA00022679"/>
    </source>
</evidence>
<dbReference type="GO" id="GO:0070534">
    <property type="term" value="P:protein K63-linked ubiquitination"/>
    <property type="evidence" value="ECO:0007669"/>
    <property type="project" value="TreeGrafter"/>
</dbReference>
<gene>
    <name evidence="3" type="ORF">TPSB3V08_LOCUS5144</name>
</gene>